<sequence>MFLFICLFILFCCDLNLGQFENDSQSEPVCPDSCFLQKELDAMKEKLGAMENMLRDSQTRVINSENQITELKNQASVKVIFSAAAGGNGTIGPFNTDTTLIYRTVITNIGNAYSQATGVFTAPVAGVYYFSIFYHAGGEHEGKLLLYKNNDLMVMTHDHKSDSDTADNGGNTVFLQLQRGDQVYVRLPANTHVWGYDHHTTFSGFLVTQM</sequence>
<keyword evidence="8" id="KW-1185">Reference proteome</keyword>
<evidence type="ECO:0000256" key="5">
    <source>
        <dbReference type="SAM" id="SignalP"/>
    </source>
</evidence>
<evidence type="ECO:0000256" key="4">
    <source>
        <dbReference type="SAM" id="Coils"/>
    </source>
</evidence>
<dbReference type="SMART" id="SM00110">
    <property type="entry name" value="C1Q"/>
    <property type="match status" value="1"/>
</dbReference>
<dbReference type="GeneTree" id="ENSGT00940000163520"/>
<dbReference type="InterPro" id="IPR001073">
    <property type="entry name" value="C1q_dom"/>
</dbReference>
<feature type="chain" id="PRO_5021478375" description="C1q domain-containing protein" evidence="5">
    <location>
        <begin position="19"/>
        <end position="210"/>
    </location>
</feature>
<evidence type="ECO:0000256" key="2">
    <source>
        <dbReference type="ARBA" id="ARBA00022525"/>
    </source>
</evidence>
<dbReference type="SUPFAM" id="SSF49842">
    <property type="entry name" value="TNF-like"/>
    <property type="match status" value="1"/>
</dbReference>
<feature type="coiled-coil region" evidence="4">
    <location>
        <begin position="40"/>
        <end position="74"/>
    </location>
</feature>
<comment type="subcellular location">
    <subcellularLocation>
        <location evidence="1">Secreted</location>
    </subcellularLocation>
</comment>
<dbReference type="AlphaFoldDB" id="A0A4W6E451"/>
<dbReference type="PANTHER" id="PTHR22923">
    <property type="entry name" value="CEREBELLIN-RELATED"/>
    <property type="match status" value="1"/>
</dbReference>
<dbReference type="InterPro" id="IPR050822">
    <property type="entry name" value="Cerebellin_Synaptic_Org"/>
</dbReference>
<feature type="domain" description="C1q" evidence="6">
    <location>
        <begin position="74"/>
        <end position="210"/>
    </location>
</feature>
<dbReference type="InterPro" id="IPR008983">
    <property type="entry name" value="Tumour_necrosis_fac-like_dom"/>
</dbReference>
<evidence type="ECO:0000256" key="3">
    <source>
        <dbReference type="ARBA" id="ARBA00022729"/>
    </source>
</evidence>
<reference evidence="7" key="2">
    <citation type="submission" date="2025-08" db="UniProtKB">
        <authorList>
            <consortium name="Ensembl"/>
        </authorList>
    </citation>
    <scope>IDENTIFICATION</scope>
</reference>
<dbReference type="Pfam" id="PF00386">
    <property type="entry name" value="C1q"/>
    <property type="match status" value="1"/>
</dbReference>
<name>A0A4W6E451_LATCA</name>
<accession>A0A4W6E451</accession>
<protein>
    <recommendedName>
        <fullName evidence="6">C1q domain-containing protein</fullName>
    </recommendedName>
</protein>
<keyword evidence="3 5" id="KW-0732">Signal</keyword>
<dbReference type="InParanoid" id="A0A4W6E451"/>
<reference evidence="8" key="1">
    <citation type="submission" date="2015-09" db="EMBL/GenBank/DDBJ databases">
        <authorList>
            <person name="Sai Rama Sridatta P."/>
        </authorList>
    </citation>
    <scope>NUCLEOTIDE SEQUENCE [LARGE SCALE GENOMIC DNA]</scope>
</reference>
<dbReference type="Proteomes" id="UP000314980">
    <property type="component" value="Unassembled WGS sequence"/>
</dbReference>
<dbReference type="Gene3D" id="2.60.120.40">
    <property type="match status" value="1"/>
</dbReference>
<evidence type="ECO:0000313" key="7">
    <source>
        <dbReference type="Ensembl" id="ENSLCAP00010032783.1"/>
    </source>
</evidence>
<dbReference type="Ensembl" id="ENSLCAT00010033571.1">
    <property type="protein sequence ID" value="ENSLCAP00010032783.1"/>
    <property type="gene ID" value="ENSLCAG00010015458.1"/>
</dbReference>
<keyword evidence="4" id="KW-0175">Coiled coil</keyword>
<dbReference type="FunCoup" id="A0A4W6E451">
    <property type="interactions" value="16"/>
</dbReference>
<dbReference type="GO" id="GO:0005576">
    <property type="term" value="C:extracellular region"/>
    <property type="evidence" value="ECO:0007669"/>
    <property type="project" value="UniProtKB-SubCell"/>
</dbReference>
<evidence type="ECO:0000313" key="8">
    <source>
        <dbReference type="Proteomes" id="UP000314980"/>
    </source>
</evidence>
<evidence type="ECO:0000256" key="1">
    <source>
        <dbReference type="ARBA" id="ARBA00004613"/>
    </source>
</evidence>
<reference evidence="7" key="3">
    <citation type="submission" date="2025-09" db="UniProtKB">
        <authorList>
            <consortium name="Ensembl"/>
        </authorList>
    </citation>
    <scope>IDENTIFICATION</scope>
</reference>
<proteinExistence type="predicted"/>
<evidence type="ECO:0000259" key="6">
    <source>
        <dbReference type="PROSITE" id="PS50871"/>
    </source>
</evidence>
<organism evidence="7 8">
    <name type="scientific">Lates calcarifer</name>
    <name type="common">Barramundi</name>
    <name type="synonym">Holocentrus calcarifer</name>
    <dbReference type="NCBI Taxonomy" id="8187"/>
    <lineage>
        <taxon>Eukaryota</taxon>
        <taxon>Metazoa</taxon>
        <taxon>Chordata</taxon>
        <taxon>Craniata</taxon>
        <taxon>Vertebrata</taxon>
        <taxon>Euteleostomi</taxon>
        <taxon>Actinopterygii</taxon>
        <taxon>Neopterygii</taxon>
        <taxon>Teleostei</taxon>
        <taxon>Neoteleostei</taxon>
        <taxon>Acanthomorphata</taxon>
        <taxon>Carangaria</taxon>
        <taxon>Carangaria incertae sedis</taxon>
        <taxon>Centropomidae</taxon>
        <taxon>Lates</taxon>
    </lineage>
</organism>
<dbReference type="PRINTS" id="PR00007">
    <property type="entry name" value="COMPLEMNTC1Q"/>
</dbReference>
<dbReference type="PANTHER" id="PTHR22923:SF102">
    <property type="entry name" value="CEREBELLIN 13-RELATED"/>
    <property type="match status" value="1"/>
</dbReference>
<keyword evidence="2" id="KW-0964">Secreted</keyword>
<dbReference type="PROSITE" id="PS50871">
    <property type="entry name" value="C1Q"/>
    <property type="match status" value="1"/>
</dbReference>
<feature type="signal peptide" evidence="5">
    <location>
        <begin position="1"/>
        <end position="18"/>
    </location>
</feature>